<keyword evidence="3" id="KW-1185">Reference proteome</keyword>
<dbReference type="Proteomes" id="UP000030907">
    <property type="component" value="Chromosome"/>
</dbReference>
<proteinExistence type="predicted"/>
<dbReference type="InterPro" id="IPR021762">
    <property type="entry name" value="DUF3325"/>
</dbReference>
<dbReference type="AlphaFoldDB" id="A0A0A7PEV0"/>
<accession>A0A0A7PEV0</accession>
<gene>
    <name evidence="2" type="ORF">SKP52_03925</name>
</gene>
<evidence type="ECO:0000313" key="2">
    <source>
        <dbReference type="EMBL" id="AJA07713.1"/>
    </source>
</evidence>
<keyword evidence="1" id="KW-0472">Membrane</keyword>
<keyword evidence="1" id="KW-0812">Transmembrane</keyword>
<evidence type="ECO:0000256" key="1">
    <source>
        <dbReference type="SAM" id="Phobius"/>
    </source>
</evidence>
<keyword evidence="1" id="KW-1133">Transmembrane helix</keyword>
<feature type="transmembrane region" description="Helical" evidence="1">
    <location>
        <begin position="39"/>
        <end position="57"/>
    </location>
</feature>
<dbReference type="RefSeq" id="WP_039571953.1">
    <property type="nucleotide sequence ID" value="NZ_CP009122.1"/>
</dbReference>
<dbReference type="HOGENOM" id="CLU_144870_4_1_5"/>
<organism evidence="2 3">
    <name type="scientific">Sphingopyxis fribergensis</name>
    <dbReference type="NCBI Taxonomy" id="1515612"/>
    <lineage>
        <taxon>Bacteria</taxon>
        <taxon>Pseudomonadati</taxon>
        <taxon>Pseudomonadota</taxon>
        <taxon>Alphaproteobacteria</taxon>
        <taxon>Sphingomonadales</taxon>
        <taxon>Sphingomonadaceae</taxon>
        <taxon>Sphingopyxis</taxon>
    </lineage>
</organism>
<reference evidence="2 3" key="1">
    <citation type="journal article" date="2015" name="Int. J. Syst. Evol. Microbiol.">
        <title>Description of Sphingopyxis fribergensis sp. nov. - a soil bacterium with the ability to degrade styrene and phenylacetic acid.</title>
        <authorList>
            <person name="Oelschlagel M."/>
            <person name="Ruckert C."/>
            <person name="Kalinowski J."/>
            <person name="Schmidt G."/>
            <person name="Schlomann M."/>
            <person name="Tischler D."/>
        </authorList>
    </citation>
    <scope>NUCLEOTIDE SEQUENCE [LARGE SCALE GENOMIC DNA]</scope>
    <source>
        <strain evidence="2 3">Kp5.2</strain>
    </source>
</reference>
<evidence type="ECO:0000313" key="3">
    <source>
        <dbReference type="Proteomes" id="UP000030907"/>
    </source>
</evidence>
<protein>
    <submittedName>
        <fullName evidence="2">Putative membrane protein</fullName>
    </submittedName>
</protein>
<dbReference type="STRING" id="1515612.SKP52_03925"/>
<dbReference type="KEGG" id="sphk:SKP52_03925"/>
<feature type="transmembrane region" description="Helical" evidence="1">
    <location>
        <begin position="69"/>
        <end position="86"/>
    </location>
</feature>
<dbReference type="EMBL" id="CP009122">
    <property type="protein sequence ID" value="AJA07713.1"/>
    <property type="molecule type" value="Genomic_DNA"/>
</dbReference>
<dbReference type="Pfam" id="PF11804">
    <property type="entry name" value="DUF3325"/>
    <property type="match status" value="1"/>
</dbReference>
<dbReference type="OrthoDB" id="7477824at2"/>
<name>A0A0A7PEV0_9SPHN</name>
<sequence length="92" mass="10057">MIHFLLLLLATAGFGLLCLSRERHQRDLIGRKLPMRTGYYARWSGIAILAIAFVLAGSRLGWGVGTLEWLGLASVGAVLTMAMLSRRSGRIS</sequence>